<protein>
    <recommendedName>
        <fullName evidence="3">DNA-directed DNA polymerase</fullName>
    </recommendedName>
</protein>
<dbReference type="Proteomes" id="UP000807504">
    <property type="component" value="Unassembled WGS sequence"/>
</dbReference>
<name>A0A8T0EP38_ARGBR</name>
<sequence length="152" mass="17374">MRGGICLVDKKFAQANNPYLSDSYDSSVNHSYILTLDCVNLYGHAMCMSLLYDHFAWVTSDEIETFDIFATTPDSPQAYVFEVDLEIPPALHTLLNDSPSAVEKLSITYDMLSPYFKRLRDEFQLKSTLPAIKLTLWWNTGFEPFSSNSFYV</sequence>
<organism evidence="1 2">
    <name type="scientific">Argiope bruennichi</name>
    <name type="common">Wasp spider</name>
    <name type="synonym">Aranea bruennichi</name>
    <dbReference type="NCBI Taxonomy" id="94029"/>
    <lineage>
        <taxon>Eukaryota</taxon>
        <taxon>Metazoa</taxon>
        <taxon>Ecdysozoa</taxon>
        <taxon>Arthropoda</taxon>
        <taxon>Chelicerata</taxon>
        <taxon>Arachnida</taxon>
        <taxon>Araneae</taxon>
        <taxon>Araneomorphae</taxon>
        <taxon>Entelegynae</taxon>
        <taxon>Araneoidea</taxon>
        <taxon>Araneidae</taxon>
        <taxon>Argiope</taxon>
    </lineage>
</organism>
<evidence type="ECO:0008006" key="3">
    <source>
        <dbReference type="Google" id="ProtNLM"/>
    </source>
</evidence>
<proteinExistence type="predicted"/>
<dbReference type="EMBL" id="JABXBU010002072">
    <property type="protein sequence ID" value="KAF8777034.1"/>
    <property type="molecule type" value="Genomic_DNA"/>
</dbReference>
<dbReference type="AlphaFoldDB" id="A0A8T0EP38"/>
<keyword evidence="2" id="KW-1185">Reference proteome</keyword>
<evidence type="ECO:0000313" key="1">
    <source>
        <dbReference type="EMBL" id="KAF8777034.1"/>
    </source>
</evidence>
<evidence type="ECO:0000313" key="2">
    <source>
        <dbReference type="Proteomes" id="UP000807504"/>
    </source>
</evidence>
<accession>A0A8T0EP38</accession>
<gene>
    <name evidence="1" type="ORF">HNY73_013962</name>
</gene>
<reference evidence="1" key="1">
    <citation type="journal article" date="2020" name="bioRxiv">
        <title>Chromosome-level reference genome of the European wasp spider Argiope bruennichi: a resource for studies on range expansion and evolutionary adaptation.</title>
        <authorList>
            <person name="Sheffer M.M."/>
            <person name="Hoppe A."/>
            <person name="Krehenwinkel H."/>
            <person name="Uhl G."/>
            <person name="Kuss A.W."/>
            <person name="Jensen L."/>
            <person name="Jensen C."/>
            <person name="Gillespie R.G."/>
            <person name="Hoff K.J."/>
            <person name="Prost S."/>
        </authorList>
    </citation>
    <scope>NUCLEOTIDE SEQUENCE</scope>
</reference>
<reference evidence="1" key="2">
    <citation type="submission" date="2020-06" db="EMBL/GenBank/DDBJ databases">
        <authorList>
            <person name="Sheffer M."/>
        </authorList>
    </citation>
    <scope>NUCLEOTIDE SEQUENCE</scope>
</reference>
<comment type="caution">
    <text evidence="1">The sequence shown here is derived from an EMBL/GenBank/DDBJ whole genome shotgun (WGS) entry which is preliminary data.</text>
</comment>